<evidence type="ECO:0000256" key="4">
    <source>
        <dbReference type="ARBA" id="ARBA00022729"/>
    </source>
</evidence>
<dbReference type="PROSITE" id="PS00922">
    <property type="entry name" value="TRANSGLYCOSYLASE"/>
    <property type="match status" value="1"/>
</dbReference>
<accession>A0AAW9V947</accession>
<evidence type="ECO:0000313" key="9">
    <source>
        <dbReference type="EMBL" id="MTC34309.1"/>
    </source>
</evidence>
<evidence type="ECO:0000256" key="6">
    <source>
        <dbReference type="ARBA" id="ARBA00023316"/>
    </source>
</evidence>
<comment type="catalytic activity">
    <reaction evidence="1">
        <text>Exolytic cleavage of the (1-&gt;4)-beta-glycosidic linkage between N-acetylmuramic acid (MurNAc) and N-acetylglucosamine (GlcNAc) residues in peptidoglycan, from either the reducing or the non-reducing ends of the peptidoglycan chains, with concomitant formation of a 1,6-anhydrobond in the MurNAc residue.</text>
        <dbReference type="EC" id="4.2.2.n1"/>
    </reaction>
</comment>
<sequence>MERINMKGWLAAVPVTMLLVSTTVWADSLQAQRERYQAIKLAWDANKMDEVERLMPTLRDYPLYPYLEYRELSQDLDIISPRQAQEFINAYPTLPVAKTLKSRFVNELARRQEWASLLSFSPEPPQPTEAQCNFYFANWATGNKQVAWQGAEKMWLNGNSMPAACDKLFTEWEKAGYLSTDMILARIHLAIKDGNTSTATYLAKRLPSSYKTISDALVKLQNDPSTVVTFAKILTPTDFTRQATLAGFSRYARQSPDAARSALAGISSAQKMNMAENQQMKDSVAWQYMGVDVTPEQAMWRDEVIRETSSAALKERRVRLALGEGDKTGLASWLRQLPNEVKNKEEWQYWQAITLIDQGKTAEGEAILRELTSKRGFYPMVAAQQLKMDYPVMVNKAVKPDESIRNMPQIQRIRELMYWEMDNLARSEWINLVSSMSTNQQEQLARYAFDNKWADLSVQATITAKLWDHLEERFPLAWEKQFDNYTRSKMIQKSYAMAIARQESAWNPQAQSPVGATGLMQLMPATAKHTAQKQGISGYVNAGQLTNPVMNIELGTAYLDDVYQQFGNNRILASAAYNAGPSRVTRWLGNSAGRIDAVAFVESIPFAETRGYVKNVLSYDLFYKHFLGEKGNVLSASEWNMKY</sequence>
<dbReference type="InterPro" id="IPR023346">
    <property type="entry name" value="Lysozyme-like_dom_sf"/>
</dbReference>
<dbReference type="NCBIfam" id="NF008631">
    <property type="entry name" value="PRK11619.1"/>
    <property type="match status" value="1"/>
</dbReference>
<evidence type="ECO:0000256" key="5">
    <source>
        <dbReference type="ARBA" id="ARBA00023239"/>
    </source>
</evidence>
<dbReference type="GO" id="GO:0071555">
    <property type="term" value="P:cell wall organization"/>
    <property type="evidence" value="ECO:0007669"/>
    <property type="project" value="UniProtKB-KW"/>
</dbReference>
<dbReference type="EC" id="4.2.2.n1" evidence="3"/>
<dbReference type="PANTHER" id="PTHR37423:SF5">
    <property type="entry name" value="SOLUBLE LYTIC MUREIN TRANSGLYCOSYLASE"/>
    <property type="match status" value="1"/>
</dbReference>
<dbReference type="GO" id="GO:0000270">
    <property type="term" value="P:peptidoglycan metabolic process"/>
    <property type="evidence" value="ECO:0007669"/>
    <property type="project" value="InterPro"/>
</dbReference>
<dbReference type="InterPro" id="IPR012289">
    <property type="entry name" value="Lytic_TGlycosylase_superhlx_L"/>
</dbReference>
<dbReference type="GO" id="GO:0016020">
    <property type="term" value="C:membrane"/>
    <property type="evidence" value="ECO:0007669"/>
    <property type="project" value="InterPro"/>
</dbReference>
<dbReference type="PANTHER" id="PTHR37423">
    <property type="entry name" value="SOLUBLE LYTIC MUREIN TRANSGLYCOSYLASE-RELATED"/>
    <property type="match status" value="1"/>
</dbReference>
<evidence type="ECO:0000256" key="2">
    <source>
        <dbReference type="ARBA" id="ARBA00007734"/>
    </source>
</evidence>
<dbReference type="Gene3D" id="1.10.1240.20">
    <property type="entry name" value="Lytic transglycosylase, superhelical linker domain"/>
    <property type="match status" value="1"/>
</dbReference>
<reference evidence="9 10" key="1">
    <citation type="submission" date="2019-10" db="EMBL/GenBank/DDBJ databases">
        <title>Comparative genomic analysis of Providencia.</title>
        <authorList>
            <person name="Yuan C."/>
            <person name="Wei Y."/>
            <person name="Yin Z."/>
        </authorList>
    </citation>
    <scope>NUCLEOTIDE SEQUENCE [LARGE SCALE GENOMIC DNA]</scope>
    <source>
        <strain evidence="10">wls1934</strain>
    </source>
</reference>
<protein>
    <recommendedName>
        <fullName evidence="3">peptidoglycan lytic exotransglycosylase</fullName>
        <ecNumber evidence="3">4.2.2.n1</ecNumber>
    </recommendedName>
</protein>
<dbReference type="Proteomes" id="UP000449944">
    <property type="component" value="Unassembled WGS sequence"/>
</dbReference>
<dbReference type="AlphaFoldDB" id="A0AAW9V947"/>
<dbReference type="InterPro" id="IPR008939">
    <property type="entry name" value="Lytic_TGlycosylase_superhlx_U"/>
</dbReference>
<dbReference type="Pfam" id="PF01464">
    <property type="entry name" value="SLT"/>
    <property type="match status" value="1"/>
</dbReference>
<name>A0AAW9V947_9GAMM</name>
<dbReference type="SUPFAM" id="SSF48435">
    <property type="entry name" value="Bacterial muramidases"/>
    <property type="match status" value="1"/>
</dbReference>
<comment type="similarity">
    <text evidence="2">Belongs to the transglycosylase Slt family.</text>
</comment>
<dbReference type="GO" id="GO:0008933">
    <property type="term" value="F:peptidoglycan lytic transglycosylase activity"/>
    <property type="evidence" value="ECO:0007669"/>
    <property type="project" value="InterPro"/>
</dbReference>
<dbReference type="SUPFAM" id="SSF53955">
    <property type="entry name" value="Lysozyme-like"/>
    <property type="match status" value="1"/>
</dbReference>
<dbReference type="GO" id="GO:0004553">
    <property type="term" value="F:hydrolase activity, hydrolyzing O-glycosyl compounds"/>
    <property type="evidence" value="ECO:0007669"/>
    <property type="project" value="InterPro"/>
</dbReference>
<dbReference type="GO" id="GO:0042597">
    <property type="term" value="C:periplasmic space"/>
    <property type="evidence" value="ECO:0007669"/>
    <property type="project" value="InterPro"/>
</dbReference>
<evidence type="ECO:0000313" key="10">
    <source>
        <dbReference type="Proteomes" id="UP000449944"/>
    </source>
</evidence>
<evidence type="ECO:0000259" key="8">
    <source>
        <dbReference type="Pfam" id="PF14718"/>
    </source>
</evidence>
<proteinExistence type="inferred from homology"/>
<dbReference type="InterPro" id="IPR008258">
    <property type="entry name" value="Transglycosylase_SLT_dom_1"/>
</dbReference>
<dbReference type="InterPro" id="IPR000189">
    <property type="entry name" value="Transglyc_AS"/>
</dbReference>
<comment type="caution">
    <text evidence="9">The sequence shown here is derived from an EMBL/GenBank/DDBJ whole genome shotgun (WGS) entry which is preliminary data.</text>
</comment>
<dbReference type="Pfam" id="PF14718">
    <property type="entry name" value="SLT_L"/>
    <property type="match status" value="1"/>
</dbReference>
<keyword evidence="5 9" id="KW-0456">Lyase</keyword>
<dbReference type="Gene3D" id="1.25.20.10">
    <property type="entry name" value="Bacterial muramidases"/>
    <property type="match status" value="1"/>
</dbReference>
<evidence type="ECO:0000259" key="7">
    <source>
        <dbReference type="Pfam" id="PF01464"/>
    </source>
</evidence>
<evidence type="ECO:0000256" key="1">
    <source>
        <dbReference type="ARBA" id="ARBA00001420"/>
    </source>
</evidence>
<dbReference type="CDD" id="cd13401">
    <property type="entry name" value="Slt70-like"/>
    <property type="match status" value="1"/>
</dbReference>
<dbReference type="EMBL" id="WLUB01000023">
    <property type="protein sequence ID" value="MTC34309.1"/>
    <property type="molecule type" value="Genomic_DNA"/>
</dbReference>
<feature type="domain" description="Transglycosylase SLT" evidence="7">
    <location>
        <begin position="483"/>
        <end position="594"/>
    </location>
</feature>
<dbReference type="Gene3D" id="1.10.530.10">
    <property type="match status" value="1"/>
</dbReference>
<keyword evidence="6" id="KW-0961">Cell wall biogenesis/degradation</keyword>
<feature type="domain" description="Lytic transglycosylase superhelical linker" evidence="8">
    <location>
        <begin position="404"/>
        <end position="470"/>
    </location>
</feature>
<gene>
    <name evidence="9" type="primary">sltY</name>
    <name evidence="9" type="ORF">GKR67_06745</name>
</gene>
<evidence type="ECO:0000256" key="3">
    <source>
        <dbReference type="ARBA" id="ARBA00012587"/>
    </source>
</evidence>
<dbReference type="InterPro" id="IPR037061">
    <property type="entry name" value="Lytic_TGlycoase_superhlx_L_sf"/>
</dbReference>
<keyword evidence="4" id="KW-0732">Signal</keyword>
<organism evidence="9 10">
    <name type="scientific">Providencia alcalifaciens</name>
    <dbReference type="NCBI Taxonomy" id="126385"/>
    <lineage>
        <taxon>Bacteria</taxon>
        <taxon>Pseudomonadati</taxon>
        <taxon>Pseudomonadota</taxon>
        <taxon>Gammaproteobacteria</taxon>
        <taxon>Enterobacterales</taxon>
        <taxon>Morganellaceae</taxon>
        <taxon>Providencia</taxon>
    </lineage>
</organism>